<dbReference type="HOGENOM" id="CLU_325682_0_0_12"/>
<evidence type="ECO:0000256" key="1">
    <source>
        <dbReference type="SAM" id="Phobius"/>
    </source>
</evidence>
<feature type="transmembrane region" description="Helical" evidence="1">
    <location>
        <begin position="727"/>
        <end position="747"/>
    </location>
</feature>
<keyword evidence="1" id="KW-0812">Transmembrane</keyword>
<protein>
    <submittedName>
        <fullName evidence="2">Uncharacterized protein</fullName>
    </submittedName>
</protein>
<feature type="transmembrane region" description="Helical" evidence="1">
    <location>
        <begin position="695"/>
        <end position="715"/>
    </location>
</feature>
<reference evidence="3" key="1">
    <citation type="journal article" date="2013" name="Stand. Genomic Sci.">
        <title>Complete genome sequence of the halophilic bacterium Spirochaeta africana type strain (Z-7692(T)) from the alkaline Lake Magadi in the East African Rift.</title>
        <authorList>
            <person name="Liolos K."/>
            <person name="Abt B."/>
            <person name="Scheuner C."/>
            <person name="Teshima H."/>
            <person name="Held B."/>
            <person name="Lapidus A."/>
            <person name="Nolan M."/>
            <person name="Lucas S."/>
            <person name="Deshpande S."/>
            <person name="Cheng J.F."/>
            <person name="Tapia R."/>
            <person name="Goodwin L.A."/>
            <person name="Pitluck S."/>
            <person name="Pagani I."/>
            <person name="Ivanova N."/>
            <person name="Mavromatis K."/>
            <person name="Mikhailova N."/>
            <person name="Huntemann M."/>
            <person name="Pati A."/>
            <person name="Chen A."/>
            <person name="Palaniappan K."/>
            <person name="Land M."/>
            <person name="Rohde M."/>
            <person name="Tindall B.J."/>
            <person name="Detter J.C."/>
            <person name="Goker M."/>
            <person name="Bristow J."/>
            <person name="Eisen J.A."/>
            <person name="Markowitz V."/>
            <person name="Hugenholtz P."/>
            <person name="Woyke T."/>
            <person name="Klenk H.P."/>
            <person name="Kyrpides N.C."/>
        </authorList>
    </citation>
    <scope>NUCLEOTIDE SEQUENCE</scope>
    <source>
        <strain evidence="3">ATCC 700263 / DSM 8902 / Z-7692</strain>
    </source>
</reference>
<keyword evidence="1" id="KW-0472">Membrane</keyword>
<dbReference type="EMBL" id="CP003282">
    <property type="protein sequence ID" value="AFG37627.1"/>
    <property type="molecule type" value="Genomic_DNA"/>
</dbReference>
<proteinExistence type="predicted"/>
<name>H9UJD4_SPIAZ</name>
<feature type="transmembrane region" description="Helical" evidence="1">
    <location>
        <begin position="759"/>
        <end position="780"/>
    </location>
</feature>
<dbReference type="OrthoDB" id="90760at2"/>
<dbReference type="KEGG" id="sfc:Spiaf_1568"/>
<gene>
    <name evidence="2" type="ordered locus">Spiaf_1568</name>
</gene>
<evidence type="ECO:0000313" key="3">
    <source>
        <dbReference type="Proteomes" id="UP000007383"/>
    </source>
</evidence>
<dbReference type="AlphaFoldDB" id="H9UJD4"/>
<organism evidence="2 3">
    <name type="scientific">Spirochaeta africana (strain ATCC 700263 / DSM 8902 / Z-7692)</name>
    <dbReference type="NCBI Taxonomy" id="889378"/>
    <lineage>
        <taxon>Bacteria</taxon>
        <taxon>Pseudomonadati</taxon>
        <taxon>Spirochaetota</taxon>
        <taxon>Spirochaetia</taxon>
        <taxon>Spirochaetales</taxon>
        <taxon>Spirochaetaceae</taxon>
        <taxon>Spirochaeta</taxon>
    </lineage>
</organism>
<evidence type="ECO:0000313" key="2">
    <source>
        <dbReference type="EMBL" id="AFG37627.1"/>
    </source>
</evidence>
<sequence length="885" mass="96994">MAQAKYIIKAEDQTQKGRRSALRGLGELEQGFSTASQTGVRGFTSIGKTLLSPKVGIIAGVALLTKKMTDFGRQSRRVWLQNEQTVRRYQAAIQSSNADLSEMNDFIRQISRQSTTAATDIQGMAARLMNLGRTDTETQQILEAGVGIANATGKQLDTVVRQLNQSFSGTASTLQRELLPGVQSLTREQLANGDAIKMALDKYGEFNDIMEGTSQQTLKNFNDAMGDLHEATGQFISNGLDPLIRWMTNAASFIASQVQEVNTTRESRLQRDEFLSLFGAGNQLVTTGSGRQQTTTFEGYDPQAIGEAMRNANIDELAMMQYALQDLISQTQEANTRLIGEERAANERLLQTLNHQLGQLNHYQDTLPDRMAERERRQQSRADSSFLQMMRELRDYEQSRNQIIQEAVSAGASDAEKFRALFQAGMADGMEIDQDDLNRLWGMIQDGRSDLMPLFTELTELMHWQATAAEKNTDDFAEFLQEMAALKRINQQQNRIQEEILAQGGSQNDVRRAWLEAGLGDSEVTLSGRDISRLMTSNNEMAERIGAYFIDILLREDSDQRPDDGSGMPDIAGGIQEFLGDGIIADMVGGLVELFAALRPVIALYQWQATILAGVMDVLEPVINQTLQPLVGVLKVLGHIIGAALLPVFDALNKAITPLLHLLASLMDHIIRPILEMLGNSIGNILAPMMEHLAVFLTLIQALIPLIQLMFIPMMAMAKAMEITTGIINAVLSPVLQALAEGIAWVYNKAILPVANLIYHAFSTVMAAIVDVIRGVIGAINKIPGVSISRPSRIRPDSQRFDEITLDDGQQTGGSGTVSDFWDAGGYTNPQAGGGQGGTAAQYTGGQDITVNVTVQTSVLTGDNGFDELALRLRDSIDRQVALGY</sequence>
<keyword evidence="1" id="KW-1133">Transmembrane helix</keyword>
<keyword evidence="3" id="KW-1185">Reference proteome</keyword>
<dbReference type="eggNOG" id="COG5412">
    <property type="taxonomic scope" value="Bacteria"/>
</dbReference>
<dbReference type="RefSeq" id="WP_014455610.1">
    <property type="nucleotide sequence ID" value="NC_017098.1"/>
</dbReference>
<dbReference type="Proteomes" id="UP000007383">
    <property type="component" value="Chromosome"/>
</dbReference>
<accession>H9UJD4</accession>
<dbReference type="PATRIC" id="fig|889378.3.peg.1560"/>
<dbReference type="eggNOG" id="COG5280">
    <property type="taxonomic scope" value="Bacteria"/>
</dbReference>
<dbReference type="STRING" id="889378.Spiaf_1568"/>